<dbReference type="AlphaFoldDB" id="A0A975F2V2"/>
<dbReference type="InterPro" id="IPR010930">
    <property type="entry name" value="Flg_bb/hook_C_dom"/>
</dbReference>
<dbReference type="InterPro" id="IPR037058">
    <property type="entry name" value="Falgellar_hook_FlgE_sf"/>
</dbReference>
<evidence type="ECO:0000256" key="5">
    <source>
        <dbReference type="RuleBase" id="RU362116"/>
    </source>
</evidence>
<evidence type="ECO:0000259" key="9">
    <source>
        <dbReference type="Pfam" id="PF22692"/>
    </source>
</evidence>
<keyword evidence="10" id="KW-0282">Flagellum</keyword>
<dbReference type="Gene3D" id="2.60.98.20">
    <property type="entry name" value="Flagellar hook protein FlgE"/>
    <property type="match status" value="1"/>
</dbReference>
<comment type="subcellular location">
    <subcellularLocation>
        <location evidence="1 5">Bacterial flagellum basal body</location>
    </subcellularLocation>
</comment>
<keyword evidence="11" id="KW-1185">Reference proteome</keyword>
<accession>A0A975F2V2</accession>
<dbReference type="NCBIfam" id="TIGR03506">
    <property type="entry name" value="FlgEFG_subfam"/>
    <property type="match status" value="1"/>
</dbReference>
<dbReference type="InterPro" id="IPR011491">
    <property type="entry name" value="FlgE_D2"/>
</dbReference>
<dbReference type="PROSITE" id="PS00588">
    <property type="entry name" value="FLAGELLA_BB_ROD"/>
    <property type="match status" value="1"/>
</dbReference>
<evidence type="ECO:0000259" key="8">
    <source>
        <dbReference type="Pfam" id="PF07559"/>
    </source>
</evidence>
<protein>
    <recommendedName>
        <fullName evidence="3">Flagellar hook protein FlgE</fullName>
    </recommendedName>
</protein>
<dbReference type="InterPro" id="IPR020013">
    <property type="entry name" value="Flagellar_FlgE/F/G"/>
</dbReference>
<keyword evidence="10" id="KW-0966">Cell projection</keyword>
<dbReference type="KEGG" id="tpav:HRQ91_03665"/>
<sequence length="463" mass="49022">MMRSLYSGVSGLQNHQTRMDVIGNNISNVNTTGFKRGRVNFQDMISQQMSGAAAPTVEVGGVNPKEVGLGMTVAAIDTVFTQGNLQTTGVSTDLAIQGNGFFILKNGEESFYSRAGAFSLDVDGTLVNPANGMRVQGWMARNLNGEQVLTTAASPTDLTIPVGSKDPARATQNVNFACNLDKNTPEILEGASEADVARGTWNTEFKIYDSFGNTHNLAVSFERVPGNPNQWLATVLVDPENSEVTQTRIGIGTTDGVGNTFIVNFDNTGTLQSAVDTANNVSNPAGEIVLQASFTVPDSNAYADGTPYRQTMNINLGTIGSQRNTVTQSASKSTTKAFAQDGYTMGYLDNFKIDSSGVITGVYSNGTNRTIGQVALASFANQNGLEKAGDNTYVQSNNSGIARIGESGIAGNGSLLAGALEMSNVDLTDQFTDMIVTQRGFQSNAKTIQTADTLLETVLSLKR</sequence>
<reference evidence="10 11" key="1">
    <citation type="journal article" date="2021" name="Microbiol. Resour. Announc.">
        <title>Complete Genome Sequences of Three Human Oral Treponema parvum Isolates.</title>
        <authorList>
            <person name="Zeng H."/>
            <person name="Watt R.M."/>
        </authorList>
    </citation>
    <scope>NUCLEOTIDE SEQUENCE [LARGE SCALE GENOMIC DNA]</scope>
    <source>
        <strain evidence="10 11">ATCC 700770</strain>
    </source>
</reference>
<dbReference type="RefSeq" id="WP_210120312.1">
    <property type="nucleotide sequence ID" value="NZ_CP054142.1"/>
</dbReference>
<dbReference type="Pfam" id="PF22692">
    <property type="entry name" value="LlgE_F_G_D1"/>
    <property type="match status" value="1"/>
</dbReference>
<dbReference type="GO" id="GO:0005829">
    <property type="term" value="C:cytosol"/>
    <property type="evidence" value="ECO:0007669"/>
    <property type="project" value="TreeGrafter"/>
</dbReference>
<evidence type="ECO:0000259" key="7">
    <source>
        <dbReference type="Pfam" id="PF06429"/>
    </source>
</evidence>
<dbReference type="GO" id="GO:0030694">
    <property type="term" value="C:bacterial-type flagellum basal body, rod"/>
    <property type="evidence" value="ECO:0007669"/>
    <property type="project" value="InterPro"/>
</dbReference>
<proteinExistence type="inferred from homology"/>
<evidence type="ECO:0000256" key="2">
    <source>
        <dbReference type="ARBA" id="ARBA00009677"/>
    </source>
</evidence>
<dbReference type="InterPro" id="IPR037925">
    <property type="entry name" value="FlgE/F/G-like"/>
</dbReference>
<dbReference type="PANTHER" id="PTHR30435:SF1">
    <property type="entry name" value="FLAGELLAR HOOK PROTEIN FLGE"/>
    <property type="match status" value="1"/>
</dbReference>
<dbReference type="SUPFAM" id="SSF117143">
    <property type="entry name" value="Flagellar hook protein flgE"/>
    <property type="match status" value="1"/>
</dbReference>
<dbReference type="InterPro" id="IPR053967">
    <property type="entry name" value="LlgE_F_G-like_D1"/>
</dbReference>
<feature type="domain" description="Flagellar basal-body/hook protein C-terminal" evidence="7">
    <location>
        <begin position="417"/>
        <end position="461"/>
    </location>
</feature>
<dbReference type="Pfam" id="PF06429">
    <property type="entry name" value="Flg_bbr_C"/>
    <property type="match status" value="1"/>
</dbReference>
<comment type="similarity">
    <text evidence="2 5">Belongs to the flagella basal body rod proteins family.</text>
</comment>
<name>A0A975F2V2_9SPIR</name>
<dbReference type="PANTHER" id="PTHR30435">
    <property type="entry name" value="FLAGELLAR PROTEIN"/>
    <property type="match status" value="1"/>
</dbReference>
<evidence type="ECO:0000313" key="10">
    <source>
        <dbReference type="EMBL" id="QTQ13625.1"/>
    </source>
</evidence>
<organism evidence="10 11">
    <name type="scientific">Treponema parvum</name>
    <dbReference type="NCBI Taxonomy" id="138851"/>
    <lineage>
        <taxon>Bacteria</taxon>
        <taxon>Pseudomonadati</taxon>
        <taxon>Spirochaetota</taxon>
        <taxon>Spirochaetia</taxon>
        <taxon>Spirochaetales</taxon>
        <taxon>Treponemataceae</taxon>
        <taxon>Treponema</taxon>
    </lineage>
</organism>
<dbReference type="Pfam" id="PF07559">
    <property type="entry name" value="FlgE_D2"/>
    <property type="match status" value="1"/>
</dbReference>
<evidence type="ECO:0000313" key="11">
    <source>
        <dbReference type="Proteomes" id="UP000671908"/>
    </source>
</evidence>
<gene>
    <name evidence="10" type="primary">flgE</name>
    <name evidence="10" type="ORF">HRQ91_03665</name>
</gene>
<dbReference type="GO" id="GO:0009424">
    <property type="term" value="C:bacterial-type flagellum hook"/>
    <property type="evidence" value="ECO:0007669"/>
    <property type="project" value="TreeGrafter"/>
</dbReference>
<evidence type="ECO:0000256" key="4">
    <source>
        <dbReference type="ARBA" id="ARBA00023143"/>
    </source>
</evidence>
<feature type="domain" description="Flagellar basal body rod protein N-terminal" evidence="6">
    <location>
        <begin position="5"/>
        <end position="35"/>
    </location>
</feature>
<evidence type="ECO:0000256" key="1">
    <source>
        <dbReference type="ARBA" id="ARBA00004117"/>
    </source>
</evidence>
<dbReference type="InterPro" id="IPR001444">
    <property type="entry name" value="Flag_bb_rod_N"/>
</dbReference>
<dbReference type="InterPro" id="IPR019776">
    <property type="entry name" value="Flagellar_basal_body_rod_CS"/>
</dbReference>
<dbReference type="Pfam" id="PF00460">
    <property type="entry name" value="Flg_bb_rod"/>
    <property type="match status" value="1"/>
</dbReference>
<dbReference type="NCBIfam" id="NF004241">
    <property type="entry name" value="PRK05682.1-5"/>
    <property type="match status" value="1"/>
</dbReference>
<feature type="domain" description="Flagellar hook protein FlgE/F/G-like D1" evidence="9">
    <location>
        <begin position="95"/>
        <end position="161"/>
    </location>
</feature>
<dbReference type="NCBIfam" id="TIGR02490">
    <property type="entry name" value="flgF"/>
    <property type="match status" value="1"/>
</dbReference>
<keyword evidence="4 5" id="KW-0975">Bacterial flagellum</keyword>
<dbReference type="EMBL" id="CP054142">
    <property type="protein sequence ID" value="QTQ13625.1"/>
    <property type="molecule type" value="Genomic_DNA"/>
</dbReference>
<evidence type="ECO:0000259" key="6">
    <source>
        <dbReference type="Pfam" id="PF00460"/>
    </source>
</evidence>
<feature type="domain" description="Flagellar hook protein FlgE D2" evidence="8">
    <location>
        <begin position="179"/>
        <end position="343"/>
    </location>
</feature>
<dbReference type="GO" id="GO:0071978">
    <property type="term" value="P:bacterial-type flagellum-dependent swarming motility"/>
    <property type="evidence" value="ECO:0007669"/>
    <property type="project" value="TreeGrafter"/>
</dbReference>
<dbReference type="Proteomes" id="UP000671908">
    <property type="component" value="Chromosome"/>
</dbReference>
<keyword evidence="10" id="KW-0969">Cilium</keyword>
<evidence type="ECO:0000256" key="3">
    <source>
        <dbReference type="ARBA" id="ARBA00019015"/>
    </source>
</evidence>
<dbReference type="InterPro" id="IPR012836">
    <property type="entry name" value="FlgF"/>
</dbReference>